<dbReference type="InterPro" id="IPR010324">
    <property type="entry name" value="DRP"/>
</dbReference>
<accession>A0A2J6WKC1</accession>
<sequence>MLKFENNRPLSDYFCDNCKEEFELERKRSADIGKKIVMEPTSLRKLFLYIPLVFFEKS</sequence>
<dbReference type="Gene3D" id="3.40.210.30">
    <property type="entry name" value="Dam replacing family, catalytic PD-(D/E)XK domain"/>
    <property type="match status" value="1"/>
</dbReference>
<comment type="caution">
    <text evidence="1">The sequence shown here is derived from an EMBL/GenBank/DDBJ whole genome shotgun (WGS) entry which is preliminary data.</text>
</comment>
<dbReference type="Proteomes" id="UP000242881">
    <property type="component" value="Unassembled WGS sequence"/>
</dbReference>
<gene>
    <name evidence="1" type="ORF">C0187_04860</name>
</gene>
<dbReference type="InterPro" id="IPR043025">
    <property type="entry name" value="DRP_PD-(D/E)XK_dom"/>
</dbReference>
<evidence type="ECO:0000313" key="1">
    <source>
        <dbReference type="EMBL" id="PMP70852.1"/>
    </source>
</evidence>
<proteinExistence type="predicted"/>
<evidence type="ECO:0000313" key="2">
    <source>
        <dbReference type="Proteomes" id="UP000242881"/>
    </source>
</evidence>
<dbReference type="Pfam" id="PF06044">
    <property type="entry name" value="DpnI"/>
    <property type="match status" value="1"/>
</dbReference>
<reference evidence="1 2" key="1">
    <citation type="submission" date="2018-01" db="EMBL/GenBank/DDBJ databases">
        <title>Metagenomic assembled genomes from two thermal pools in the Uzon Caldera, Kamchatka, Russia.</title>
        <authorList>
            <person name="Wilkins L."/>
            <person name="Ettinger C."/>
        </authorList>
    </citation>
    <scope>NUCLEOTIDE SEQUENCE [LARGE SCALE GENOMIC DNA]</scope>
    <source>
        <strain evidence="1">ZAV-05</strain>
    </source>
</reference>
<organism evidence="1 2">
    <name type="scientific">Calditerrivibrio nitroreducens</name>
    <dbReference type="NCBI Taxonomy" id="477976"/>
    <lineage>
        <taxon>Bacteria</taxon>
        <taxon>Pseudomonadati</taxon>
        <taxon>Deferribacterota</taxon>
        <taxon>Deferribacteres</taxon>
        <taxon>Deferribacterales</taxon>
        <taxon>Calditerrivibrionaceae</taxon>
    </lineage>
</organism>
<dbReference type="AlphaFoldDB" id="A0A2J6WKC1"/>
<dbReference type="EMBL" id="PNIN01000048">
    <property type="protein sequence ID" value="PMP70852.1"/>
    <property type="molecule type" value="Genomic_DNA"/>
</dbReference>
<name>A0A2J6WKC1_9BACT</name>
<dbReference type="RefSeq" id="WP_424604772.1">
    <property type="nucleotide sequence ID" value="NZ_JBNAVA010000001.1"/>
</dbReference>
<protein>
    <submittedName>
        <fullName evidence="1">Uncharacterized protein</fullName>
    </submittedName>
</protein>